<sequence length="215" mass="23499">MAAFKNSASPQLPDTRHELSELVKRQQEIAETLKNLERQIYAFEGSYLEDTQVYGNIVRGWDRYLSNQRGGSGPVERKSRRFKEAERLFSKSSVTSSAAVGVVVNQDGAEEDKKEKLEKEERREEKVKPAPVEEEAAAVARECEPEPGEAEAASDSPAKPTDGGGGVGGQPEQLAPAAAAAAAAAAATAPHGSHKKRKHKARHRFEWKINKKPRS</sequence>
<evidence type="ECO:0000256" key="2">
    <source>
        <dbReference type="ARBA" id="ARBA00019141"/>
    </source>
</evidence>
<evidence type="ECO:0000256" key="4">
    <source>
        <dbReference type="ARBA" id="ARBA00023015"/>
    </source>
</evidence>
<dbReference type="InterPro" id="IPR015418">
    <property type="entry name" value="Eaf6"/>
</dbReference>
<keyword evidence="9" id="KW-0158">Chromosome</keyword>
<evidence type="ECO:0000256" key="3">
    <source>
        <dbReference type="ARBA" id="ARBA00022853"/>
    </source>
</evidence>
<dbReference type="AlphaFoldDB" id="A0AAJ7TWF5"/>
<feature type="compositionally biased region" description="Low complexity" evidence="10">
    <location>
        <begin position="92"/>
        <end position="104"/>
    </location>
</feature>
<evidence type="ECO:0000256" key="6">
    <source>
        <dbReference type="ARBA" id="ARBA00023163"/>
    </source>
</evidence>
<evidence type="ECO:0000313" key="11">
    <source>
        <dbReference type="Proteomes" id="UP001318040"/>
    </source>
</evidence>
<feature type="region of interest" description="Disordered" evidence="10">
    <location>
        <begin position="92"/>
        <end position="215"/>
    </location>
</feature>
<accession>A0AAJ7TWF5</accession>
<keyword evidence="3 9" id="KW-0156">Chromatin regulator</keyword>
<keyword evidence="11" id="KW-1185">Reference proteome</keyword>
<dbReference type="GO" id="GO:0006325">
    <property type="term" value="P:chromatin organization"/>
    <property type="evidence" value="ECO:0007669"/>
    <property type="project" value="UniProtKB-KW"/>
</dbReference>
<proteinExistence type="inferred from homology"/>
<feature type="compositionally biased region" description="Low complexity" evidence="10">
    <location>
        <begin position="175"/>
        <end position="190"/>
    </location>
</feature>
<evidence type="ECO:0000256" key="8">
    <source>
        <dbReference type="ARBA" id="ARBA00046129"/>
    </source>
</evidence>
<feature type="compositionally biased region" description="Basic residues" evidence="10">
    <location>
        <begin position="192"/>
        <end position="203"/>
    </location>
</feature>
<keyword evidence="5" id="KW-0175">Coiled coil</keyword>
<keyword evidence="6 9" id="KW-0804">Transcription</keyword>
<evidence type="ECO:0000256" key="10">
    <source>
        <dbReference type="SAM" id="MobiDB-lite"/>
    </source>
</evidence>
<keyword evidence="7 9" id="KW-0539">Nucleus</keyword>
<evidence type="ECO:0000256" key="9">
    <source>
        <dbReference type="RuleBase" id="RU368022"/>
    </source>
</evidence>
<feature type="compositionally biased region" description="Basic and acidic residues" evidence="10">
    <location>
        <begin position="111"/>
        <end position="128"/>
    </location>
</feature>
<dbReference type="GO" id="GO:0000776">
    <property type="term" value="C:kinetochore"/>
    <property type="evidence" value="ECO:0007669"/>
    <property type="project" value="UniProtKB-UniRule"/>
</dbReference>
<comment type="subunit">
    <text evidence="9">Component of the NuA4 histone acetyltransferase complex. Component of the hbo1 complex. Component of the moz/morf complex.</text>
</comment>
<keyword evidence="4 9" id="KW-0805">Transcription regulation</keyword>
<dbReference type="GeneID" id="116950513"/>
<evidence type="ECO:0000313" key="12">
    <source>
        <dbReference type="RefSeq" id="XP_032824235.1"/>
    </source>
</evidence>
<dbReference type="GO" id="GO:0035267">
    <property type="term" value="C:NuA4 histone acetyltransferase complex"/>
    <property type="evidence" value="ECO:0007669"/>
    <property type="project" value="UniProtKB-UniRule"/>
</dbReference>
<keyword evidence="9" id="KW-0137">Centromere</keyword>
<dbReference type="RefSeq" id="XP_032824235.1">
    <property type="nucleotide sequence ID" value="XM_032968344.1"/>
</dbReference>
<dbReference type="KEGG" id="pmrn:116950513"/>
<comment type="subcellular location">
    <subcellularLocation>
        <location evidence="9">Nucleus</location>
        <location evidence="9">Nucleolus</location>
    </subcellularLocation>
    <subcellularLocation>
        <location evidence="9">Chromosome</location>
        <location evidence="9">Centromere</location>
        <location evidence="9">Kinetochore</location>
    </subcellularLocation>
</comment>
<keyword evidence="9" id="KW-0995">Kinetochore</keyword>
<comment type="similarity">
    <text evidence="1 9">Belongs to the EAF6 family.</text>
</comment>
<dbReference type="GO" id="GO:0005730">
    <property type="term" value="C:nucleolus"/>
    <property type="evidence" value="ECO:0007669"/>
    <property type="project" value="UniProtKB-SubCell"/>
</dbReference>
<keyword evidence="9" id="KW-0010">Activator</keyword>
<organism evidence="11 12">
    <name type="scientific">Petromyzon marinus</name>
    <name type="common">Sea lamprey</name>
    <dbReference type="NCBI Taxonomy" id="7757"/>
    <lineage>
        <taxon>Eukaryota</taxon>
        <taxon>Metazoa</taxon>
        <taxon>Chordata</taxon>
        <taxon>Craniata</taxon>
        <taxon>Vertebrata</taxon>
        <taxon>Cyclostomata</taxon>
        <taxon>Hyperoartia</taxon>
        <taxon>Petromyzontiformes</taxon>
        <taxon>Petromyzontidae</taxon>
        <taxon>Petromyzon</taxon>
    </lineage>
</organism>
<protein>
    <recommendedName>
        <fullName evidence="2 9">Chromatin modification-related protein MEAF6</fullName>
    </recommendedName>
</protein>
<dbReference type="Pfam" id="PF09340">
    <property type="entry name" value="NuA4"/>
    <property type="match status" value="1"/>
</dbReference>
<dbReference type="Proteomes" id="UP001318040">
    <property type="component" value="Chromosome 39"/>
</dbReference>
<evidence type="ECO:0000256" key="5">
    <source>
        <dbReference type="ARBA" id="ARBA00023054"/>
    </source>
</evidence>
<gene>
    <name evidence="12" type="primary">LOC116950513</name>
</gene>
<evidence type="ECO:0000256" key="1">
    <source>
        <dbReference type="ARBA" id="ARBA00010916"/>
    </source>
</evidence>
<evidence type="ECO:0000256" key="7">
    <source>
        <dbReference type="ARBA" id="ARBA00023242"/>
    </source>
</evidence>
<dbReference type="GO" id="GO:0070776">
    <property type="term" value="C:MOZ/MORF histone acetyltransferase complex"/>
    <property type="evidence" value="ECO:0007669"/>
    <property type="project" value="UniProtKB-UniRule"/>
</dbReference>
<reference evidence="12" key="1">
    <citation type="submission" date="2025-08" db="UniProtKB">
        <authorList>
            <consortium name="RefSeq"/>
        </authorList>
    </citation>
    <scope>IDENTIFICATION</scope>
    <source>
        <tissue evidence="12">Sperm</tissue>
    </source>
</reference>
<dbReference type="PANTHER" id="PTHR13476">
    <property type="entry name" value="CHROMATIN MODIFICATION-RELATED PROTEIN MEAF6"/>
    <property type="match status" value="1"/>
</dbReference>
<name>A0AAJ7TWF5_PETMA</name>
<comment type="function">
    <text evidence="8 9">Component of the NuA4 histone acetyltransferase complex which is involved in transcriptional activation of select genes principally by acetylation of nucleosomal histone H4 and H2A. This modification may both alter nucleosome - DNA interactions and promote interaction of the modified histones with other proteins which positively regulate transcription. Component of HBO1 complexes, which specifically mediate acetylation of histone H3 at 'Lys-14' (H3K14ac), and have reduced activity toward histone H4. Component of the MOZ/MORF complex which has a histone H3 acetyltransferase activity.</text>
</comment>